<keyword evidence="3" id="KW-0808">Transferase</keyword>
<dbReference type="PANTHER" id="PTHR24356">
    <property type="entry name" value="SERINE/THREONINE-PROTEIN KINASE"/>
    <property type="match status" value="1"/>
</dbReference>
<dbReference type="Pfam" id="PF13672">
    <property type="entry name" value="PP2C_2"/>
    <property type="match status" value="1"/>
</dbReference>
<keyword evidence="9" id="KW-0472">Membrane</keyword>
<evidence type="ECO:0000256" key="3">
    <source>
        <dbReference type="ARBA" id="ARBA00022679"/>
    </source>
</evidence>
<dbReference type="InterPro" id="IPR000719">
    <property type="entry name" value="Prot_kinase_dom"/>
</dbReference>
<protein>
    <recommendedName>
        <fullName evidence="1">non-specific serine/threonine protein kinase</fullName>
        <ecNumber evidence="1">2.7.11.1</ecNumber>
    </recommendedName>
</protein>
<dbReference type="SMART" id="SM00220">
    <property type="entry name" value="S_TKc"/>
    <property type="match status" value="1"/>
</dbReference>
<dbReference type="InterPro" id="IPR001932">
    <property type="entry name" value="PPM-type_phosphatase-like_dom"/>
</dbReference>
<comment type="catalytic activity">
    <reaction evidence="7">
        <text>L-threonyl-[protein] + ATP = O-phospho-L-threonyl-[protein] + ADP + H(+)</text>
        <dbReference type="Rhea" id="RHEA:46608"/>
        <dbReference type="Rhea" id="RHEA-COMP:11060"/>
        <dbReference type="Rhea" id="RHEA-COMP:11605"/>
        <dbReference type="ChEBI" id="CHEBI:15378"/>
        <dbReference type="ChEBI" id="CHEBI:30013"/>
        <dbReference type="ChEBI" id="CHEBI:30616"/>
        <dbReference type="ChEBI" id="CHEBI:61977"/>
        <dbReference type="ChEBI" id="CHEBI:456216"/>
        <dbReference type="EC" id="2.7.11.1"/>
    </reaction>
</comment>
<sequence>MAKSLQIRVGGYSIAGQKASNQDAFAVKIPDSHELDYKGIVAVIADGVSSCEDSHIASQTAVTSFINDYLSTSPNWSVSTSASKVITSLNRWLYQKNQQNHGIKDSMLTTFTAAVIKSSTLHAFHVGDTRIYLYSNQQLEKLTTDHVATSGKRTHLTRALGADSHLEVDYLKRLLSEGDRIILTSDGVHSVLTPEMMRDVLDREHDPEAQAKALVNLALYKASDDNLTALILAVDSLPNETLDETQQRLTQLPIPPVLQVGNKIDGYEVLDIIFSGTRSHMYKVRDMETGALFVLKAPSEYFTEDLLYLDGFIREEWVGLTIDHPNVMKTYKPLRPKQFMYYLGEYIVGCDLRTWINEHPEPALADVRDITKQVIAGLRAFQRNDMVHQDLKPENIMLTTEGKVKILDFGTVLIAGSQEKNSPLDKSIPQGSVNYIAPEYLMGFTGSMRSDLFSLAVIVYEMLTGKLPYKERSPRAGKLKSYAELTYTPAKYFRQDLPVWVDAALQKALQPDPENRYEAFSEFFTDISAPNRELEADLQHRPILEQNPVLFWKLTALILLLGNLIQLFYRIFHAG</sequence>
<keyword evidence="2" id="KW-0723">Serine/threonine-protein kinase</keyword>
<evidence type="ECO:0000256" key="5">
    <source>
        <dbReference type="ARBA" id="ARBA00022777"/>
    </source>
</evidence>
<evidence type="ECO:0000259" key="10">
    <source>
        <dbReference type="PROSITE" id="PS50011"/>
    </source>
</evidence>
<dbReference type="SUPFAM" id="SSF56112">
    <property type="entry name" value="Protein kinase-like (PK-like)"/>
    <property type="match status" value="1"/>
</dbReference>
<evidence type="ECO:0000256" key="1">
    <source>
        <dbReference type="ARBA" id="ARBA00012513"/>
    </source>
</evidence>
<evidence type="ECO:0000256" key="6">
    <source>
        <dbReference type="ARBA" id="ARBA00022840"/>
    </source>
</evidence>
<dbReference type="Pfam" id="PF00069">
    <property type="entry name" value="Pkinase"/>
    <property type="match status" value="1"/>
</dbReference>
<dbReference type="InterPro" id="IPR050236">
    <property type="entry name" value="Ser_Thr_kinase_AGC"/>
</dbReference>
<evidence type="ECO:0000256" key="4">
    <source>
        <dbReference type="ARBA" id="ARBA00022741"/>
    </source>
</evidence>
<dbReference type="Gene3D" id="1.10.510.10">
    <property type="entry name" value="Transferase(Phosphotransferase) domain 1"/>
    <property type="match status" value="1"/>
</dbReference>
<evidence type="ECO:0000313" key="12">
    <source>
        <dbReference type="EMBL" id="MBB6054888.1"/>
    </source>
</evidence>
<dbReference type="SMART" id="SM00331">
    <property type="entry name" value="PP2C_SIG"/>
    <property type="match status" value="1"/>
</dbReference>
<comment type="catalytic activity">
    <reaction evidence="8">
        <text>L-seryl-[protein] + ATP = O-phospho-L-seryl-[protein] + ADP + H(+)</text>
        <dbReference type="Rhea" id="RHEA:17989"/>
        <dbReference type="Rhea" id="RHEA-COMP:9863"/>
        <dbReference type="Rhea" id="RHEA-COMP:11604"/>
        <dbReference type="ChEBI" id="CHEBI:15378"/>
        <dbReference type="ChEBI" id="CHEBI:29999"/>
        <dbReference type="ChEBI" id="CHEBI:30616"/>
        <dbReference type="ChEBI" id="CHEBI:83421"/>
        <dbReference type="ChEBI" id="CHEBI:456216"/>
        <dbReference type="EC" id="2.7.11.1"/>
    </reaction>
</comment>
<keyword evidence="4" id="KW-0547">Nucleotide-binding</keyword>
<dbReference type="Gene3D" id="3.60.40.10">
    <property type="entry name" value="PPM-type phosphatase domain"/>
    <property type="match status" value="1"/>
</dbReference>
<dbReference type="SUPFAM" id="SSF81606">
    <property type="entry name" value="PP2C-like"/>
    <property type="match status" value="1"/>
</dbReference>
<evidence type="ECO:0000313" key="13">
    <source>
        <dbReference type="Proteomes" id="UP000585721"/>
    </source>
</evidence>
<comment type="caution">
    <text evidence="12">The sequence shown here is derived from an EMBL/GenBank/DDBJ whole genome shotgun (WGS) entry which is preliminary data.</text>
</comment>
<evidence type="ECO:0000256" key="9">
    <source>
        <dbReference type="SAM" id="Phobius"/>
    </source>
</evidence>
<dbReference type="PROSITE" id="PS50011">
    <property type="entry name" value="PROTEIN_KINASE_DOM"/>
    <property type="match status" value="1"/>
</dbReference>
<dbReference type="EMBL" id="JACHGR010000002">
    <property type="protein sequence ID" value="MBB6054888.1"/>
    <property type="molecule type" value="Genomic_DNA"/>
</dbReference>
<dbReference type="InterPro" id="IPR008271">
    <property type="entry name" value="Ser/Thr_kinase_AS"/>
</dbReference>
<accession>A0A841G7J8</accession>
<feature type="transmembrane region" description="Helical" evidence="9">
    <location>
        <begin position="550"/>
        <end position="569"/>
    </location>
</feature>
<dbReference type="SMART" id="SM00332">
    <property type="entry name" value="PP2Cc"/>
    <property type="match status" value="1"/>
</dbReference>
<evidence type="ECO:0000256" key="7">
    <source>
        <dbReference type="ARBA" id="ARBA00047899"/>
    </source>
</evidence>
<dbReference type="CDD" id="cd14014">
    <property type="entry name" value="STKc_PknB_like"/>
    <property type="match status" value="1"/>
</dbReference>
<dbReference type="Proteomes" id="UP000585721">
    <property type="component" value="Unassembled WGS sequence"/>
</dbReference>
<dbReference type="GO" id="GO:0005524">
    <property type="term" value="F:ATP binding"/>
    <property type="evidence" value="ECO:0007669"/>
    <property type="project" value="UniProtKB-KW"/>
</dbReference>
<dbReference type="InterPro" id="IPR011009">
    <property type="entry name" value="Kinase-like_dom_sf"/>
</dbReference>
<evidence type="ECO:0000259" key="11">
    <source>
        <dbReference type="PROSITE" id="PS51746"/>
    </source>
</evidence>
<gene>
    <name evidence="12" type="ORF">HNR75_000760</name>
</gene>
<keyword evidence="5" id="KW-0418">Kinase</keyword>
<evidence type="ECO:0000256" key="2">
    <source>
        <dbReference type="ARBA" id="ARBA00022527"/>
    </source>
</evidence>
<reference evidence="12 13" key="1">
    <citation type="submission" date="2020-08" db="EMBL/GenBank/DDBJ databases">
        <title>Genomic Encyclopedia of Type Strains, Phase IV (KMG-IV): sequencing the most valuable type-strain genomes for metagenomic binning, comparative biology and taxonomic classification.</title>
        <authorList>
            <person name="Goeker M."/>
        </authorList>
    </citation>
    <scope>NUCLEOTIDE SEQUENCE [LARGE SCALE GENOMIC DNA]</scope>
    <source>
        <strain evidence="12 13">DSM 22975</strain>
    </source>
</reference>
<dbReference type="CDD" id="cd00143">
    <property type="entry name" value="PP2Cc"/>
    <property type="match status" value="1"/>
</dbReference>
<feature type="domain" description="PPM-type phosphatase" evidence="11">
    <location>
        <begin position="8"/>
        <end position="234"/>
    </location>
</feature>
<organism evidence="12 13">
    <name type="scientific">Tolumonas osonensis</name>
    <dbReference type="NCBI Taxonomy" id="675874"/>
    <lineage>
        <taxon>Bacteria</taxon>
        <taxon>Pseudomonadati</taxon>
        <taxon>Pseudomonadota</taxon>
        <taxon>Gammaproteobacteria</taxon>
        <taxon>Aeromonadales</taxon>
        <taxon>Aeromonadaceae</taxon>
        <taxon>Tolumonas</taxon>
    </lineage>
</organism>
<name>A0A841G7J8_9GAMM</name>
<dbReference type="AlphaFoldDB" id="A0A841G7J8"/>
<dbReference type="PROSITE" id="PS51746">
    <property type="entry name" value="PPM_2"/>
    <property type="match status" value="1"/>
</dbReference>
<keyword evidence="6" id="KW-0067">ATP-binding</keyword>
<keyword evidence="9" id="KW-1133">Transmembrane helix</keyword>
<dbReference type="RefSeq" id="WP_188025686.1">
    <property type="nucleotide sequence ID" value="NZ_JACHGR010000002.1"/>
</dbReference>
<dbReference type="EC" id="2.7.11.1" evidence="1"/>
<dbReference type="GO" id="GO:0004674">
    <property type="term" value="F:protein serine/threonine kinase activity"/>
    <property type="evidence" value="ECO:0007669"/>
    <property type="project" value="UniProtKB-KW"/>
</dbReference>
<proteinExistence type="predicted"/>
<dbReference type="PROSITE" id="PS00108">
    <property type="entry name" value="PROTEIN_KINASE_ST"/>
    <property type="match status" value="1"/>
</dbReference>
<dbReference type="InterPro" id="IPR036457">
    <property type="entry name" value="PPM-type-like_dom_sf"/>
</dbReference>
<evidence type="ECO:0000256" key="8">
    <source>
        <dbReference type="ARBA" id="ARBA00048679"/>
    </source>
</evidence>
<feature type="domain" description="Protein kinase" evidence="10">
    <location>
        <begin position="267"/>
        <end position="544"/>
    </location>
</feature>
<keyword evidence="9" id="KW-0812">Transmembrane</keyword>
<keyword evidence="13" id="KW-1185">Reference proteome</keyword>